<dbReference type="STRING" id="69960.SAMN05421720_101472"/>
<sequence length="137" mass="15583">MESVVEQSPPSDRDRLSRVMVIAVHVLYLLCLPLLLVPLAMAIHGITVLPIWLSVVPLALGALFSYFVRKNAPEMWQTHFDQAIQTFWSFIVLMMLGVLFYFAMFIGIVFMFVAYYIVVHRAIVGIGRALKWSGVDH</sequence>
<gene>
    <name evidence="2" type="ORF">SAMN05421720_101472</name>
</gene>
<dbReference type="Proteomes" id="UP000199412">
    <property type="component" value="Unassembled WGS sequence"/>
</dbReference>
<proteinExistence type="predicted"/>
<feature type="transmembrane region" description="Helical" evidence="1">
    <location>
        <begin position="48"/>
        <end position="67"/>
    </location>
</feature>
<reference evidence="2 3" key="1">
    <citation type="submission" date="2016-10" db="EMBL/GenBank/DDBJ databases">
        <authorList>
            <person name="de Groot N.N."/>
        </authorList>
    </citation>
    <scope>NUCLEOTIDE SEQUENCE [LARGE SCALE GENOMIC DNA]</scope>
    <source>
        <strain evidence="2 3">ATCC 700224</strain>
    </source>
</reference>
<evidence type="ECO:0000313" key="2">
    <source>
        <dbReference type="EMBL" id="SDD76498.1"/>
    </source>
</evidence>
<dbReference type="AlphaFoldDB" id="A0A1G6XE98"/>
<keyword evidence="1" id="KW-0812">Transmembrane</keyword>
<dbReference type="OrthoDB" id="5405464at2"/>
<evidence type="ECO:0000256" key="1">
    <source>
        <dbReference type="SAM" id="Phobius"/>
    </source>
</evidence>
<keyword evidence="1" id="KW-0472">Membrane</keyword>
<protein>
    <submittedName>
        <fullName evidence="2">Uncharacterized membrane protein</fullName>
    </submittedName>
</protein>
<accession>A0A1G6XE98</accession>
<name>A0A1G6XE98_9PROT</name>
<keyword evidence="3" id="KW-1185">Reference proteome</keyword>
<evidence type="ECO:0000313" key="3">
    <source>
        <dbReference type="Proteomes" id="UP000199412"/>
    </source>
</evidence>
<organism evidence="2 3">
    <name type="scientific">Rhodospira trueperi</name>
    <dbReference type="NCBI Taxonomy" id="69960"/>
    <lineage>
        <taxon>Bacteria</taxon>
        <taxon>Pseudomonadati</taxon>
        <taxon>Pseudomonadota</taxon>
        <taxon>Alphaproteobacteria</taxon>
        <taxon>Rhodospirillales</taxon>
        <taxon>Rhodospirillaceae</taxon>
        <taxon>Rhodospira</taxon>
    </lineage>
</organism>
<keyword evidence="1" id="KW-1133">Transmembrane helix</keyword>
<feature type="transmembrane region" description="Helical" evidence="1">
    <location>
        <begin position="87"/>
        <end position="118"/>
    </location>
</feature>
<feature type="transmembrane region" description="Helical" evidence="1">
    <location>
        <begin position="20"/>
        <end position="41"/>
    </location>
</feature>
<dbReference type="EMBL" id="FNAP01000001">
    <property type="protein sequence ID" value="SDD76498.1"/>
    <property type="molecule type" value="Genomic_DNA"/>
</dbReference>